<dbReference type="Proteomes" id="UP001143548">
    <property type="component" value="Unassembled WGS sequence"/>
</dbReference>
<dbReference type="GO" id="GO:0046872">
    <property type="term" value="F:metal ion binding"/>
    <property type="evidence" value="ECO:0007669"/>
    <property type="project" value="UniProtKB-KW"/>
</dbReference>
<dbReference type="Pfam" id="PF00884">
    <property type="entry name" value="Sulfatase"/>
    <property type="match status" value="1"/>
</dbReference>
<proteinExistence type="predicted"/>
<dbReference type="SUPFAM" id="SSF53649">
    <property type="entry name" value="Alkaline phosphatase-like"/>
    <property type="match status" value="1"/>
</dbReference>
<dbReference type="PANTHER" id="PTHR45953">
    <property type="entry name" value="IDURONATE 2-SULFATASE"/>
    <property type="match status" value="1"/>
</dbReference>
<dbReference type="InterPro" id="IPR017850">
    <property type="entry name" value="Alkaline_phosphatase_core_sf"/>
</dbReference>
<gene>
    <name evidence="4" type="ORF">AbraCBS73388_004493</name>
</gene>
<sequence length="515" mass="59138">MTYSIPHTPSGLPLRRPNLILFMPDQLRYDALHCSGLNPHLHTPNIDAFAHRGVRFTECYVQASVCSQSRCSMFSGRYPHVSGHRSLETLLQPWEPNLFRALKEGGYHVACLAPRGDLFAPAVTELSLTEYGFLEPPEFRKVIGSAGQPENTRPEEEISIWERLFYAGRRDAAQQVDYDEAAVRSAIKWLECPPSDQPWVLFLPLLFPHCPFTVEEPYFSLYRREDMVAPSTPEVKSGYEPRYMQMIRSRYGTHRATPEIWAEVAATYHGMIARLDDQFGRIVAQLEATGLWDQTVTLFFTDHGEYLGDHGLIEKWPSGLSETLVREPLIMAGGGLPQQQVRDTMVEMVDLVPTVLQLCGLDESFPHNGKSLLPTILHNTPHRQFAFSEGGFLRSEEPLLERARFPYDLKAGLQHEDVDLVGKAIAIRNREWTYIYRLYEPAELYNRTEDPLELHNLAAEPEHIPMARYLESQVFRWMVETSDLLPYTKDPRFPEVDLPSPRQLWEKRKEKQADS</sequence>
<dbReference type="CDD" id="cd16150">
    <property type="entry name" value="sulfatase_like"/>
    <property type="match status" value="1"/>
</dbReference>
<name>A0A9W5Z478_9EURO</name>
<evidence type="ECO:0000256" key="2">
    <source>
        <dbReference type="ARBA" id="ARBA00022801"/>
    </source>
</evidence>
<evidence type="ECO:0000313" key="4">
    <source>
        <dbReference type="EMBL" id="GKZ27386.1"/>
    </source>
</evidence>
<dbReference type="GO" id="GO:0004423">
    <property type="term" value="F:iduronate-2-sulfatase activity"/>
    <property type="evidence" value="ECO:0007669"/>
    <property type="project" value="TreeGrafter"/>
</dbReference>
<evidence type="ECO:0000259" key="3">
    <source>
        <dbReference type="Pfam" id="PF00884"/>
    </source>
</evidence>
<feature type="domain" description="Sulfatase N-terminal" evidence="3">
    <location>
        <begin position="17"/>
        <end position="360"/>
    </location>
</feature>
<accession>A0A9W5Z478</accession>
<dbReference type="EMBL" id="BROQ01000208">
    <property type="protein sequence ID" value="GKZ27386.1"/>
    <property type="molecule type" value="Genomic_DNA"/>
</dbReference>
<protein>
    <recommendedName>
        <fullName evidence="3">Sulfatase N-terminal domain-containing protein</fullName>
    </recommendedName>
</protein>
<dbReference type="PANTHER" id="PTHR45953:SF1">
    <property type="entry name" value="IDURONATE 2-SULFATASE"/>
    <property type="match status" value="1"/>
</dbReference>
<reference evidence="4" key="1">
    <citation type="submission" date="2022-07" db="EMBL/GenBank/DDBJ databases">
        <title>Taxonomy of Aspergillus series Nigri: significant species reduction supported by multi-species coalescent approaches.</title>
        <authorList>
            <person name="Bian C."/>
            <person name="Kusuya Y."/>
            <person name="Sklenar F."/>
            <person name="D'hooge E."/>
            <person name="Yaguchi T."/>
            <person name="Takahashi H."/>
            <person name="Hubka V."/>
        </authorList>
    </citation>
    <scope>NUCLEOTIDE SEQUENCE</scope>
    <source>
        <strain evidence="4">CBS 733.88</strain>
    </source>
</reference>
<comment type="caution">
    <text evidence="4">The sequence shown here is derived from an EMBL/GenBank/DDBJ whole genome shotgun (WGS) entry which is preliminary data.</text>
</comment>
<dbReference type="Gene3D" id="3.40.720.10">
    <property type="entry name" value="Alkaline Phosphatase, subunit A"/>
    <property type="match status" value="1"/>
</dbReference>
<evidence type="ECO:0000256" key="1">
    <source>
        <dbReference type="ARBA" id="ARBA00022723"/>
    </source>
</evidence>
<dbReference type="GO" id="GO:0005737">
    <property type="term" value="C:cytoplasm"/>
    <property type="evidence" value="ECO:0007669"/>
    <property type="project" value="TreeGrafter"/>
</dbReference>
<dbReference type="AlphaFoldDB" id="A0A9W5Z478"/>
<keyword evidence="2" id="KW-0378">Hydrolase</keyword>
<keyword evidence="1" id="KW-0479">Metal-binding</keyword>
<organism evidence="4 5">
    <name type="scientific">Aspergillus brasiliensis</name>
    <dbReference type="NCBI Taxonomy" id="319629"/>
    <lineage>
        <taxon>Eukaryota</taxon>
        <taxon>Fungi</taxon>
        <taxon>Dikarya</taxon>
        <taxon>Ascomycota</taxon>
        <taxon>Pezizomycotina</taxon>
        <taxon>Eurotiomycetes</taxon>
        <taxon>Eurotiomycetidae</taxon>
        <taxon>Eurotiales</taxon>
        <taxon>Aspergillaceae</taxon>
        <taxon>Aspergillus</taxon>
        <taxon>Aspergillus subgen. Circumdati</taxon>
    </lineage>
</organism>
<evidence type="ECO:0000313" key="5">
    <source>
        <dbReference type="Proteomes" id="UP001143548"/>
    </source>
</evidence>
<dbReference type="InterPro" id="IPR000917">
    <property type="entry name" value="Sulfatase_N"/>
</dbReference>